<accession>A0A5R9BEI1</accession>
<evidence type="ECO:0000313" key="1">
    <source>
        <dbReference type="EMBL" id="TLP98512.1"/>
    </source>
</evidence>
<sequence length="62" mass="6470">MTMLVTTSTVLATIITVTTVITTGMVIKAMDTKASTTLVTKHTAGTPDMMDTQGMATATMET</sequence>
<proteinExistence type="predicted"/>
<keyword evidence="2" id="KW-1185">Reference proteome</keyword>
<dbReference type="EMBL" id="VAVZ01000009">
    <property type="protein sequence ID" value="TLP98512.1"/>
    <property type="molecule type" value="Genomic_DNA"/>
</dbReference>
<protein>
    <submittedName>
        <fullName evidence="1">Uncharacterized protein</fullName>
    </submittedName>
</protein>
<evidence type="ECO:0000313" key="2">
    <source>
        <dbReference type="Proteomes" id="UP000310458"/>
    </source>
</evidence>
<dbReference type="AlphaFoldDB" id="A0A5R9BEI1"/>
<feature type="non-terminal residue" evidence="1">
    <location>
        <position position="62"/>
    </location>
</feature>
<name>A0A5R9BEI1_9MICC</name>
<gene>
    <name evidence="1" type="ORF">FEF26_04985</name>
</gene>
<comment type="caution">
    <text evidence="1">The sequence shown here is derived from an EMBL/GenBank/DDBJ whole genome shotgun (WGS) entry which is preliminary data.</text>
</comment>
<organism evidence="1 2">
    <name type="scientific">Nesterenkonia salmonea</name>
    <dbReference type="NCBI Taxonomy" id="1804987"/>
    <lineage>
        <taxon>Bacteria</taxon>
        <taxon>Bacillati</taxon>
        <taxon>Actinomycetota</taxon>
        <taxon>Actinomycetes</taxon>
        <taxon>Micrococcales</taxon>
        <taxon>Micrococcaceae</taxon>
        <taxon>Nesterenkonia</taxon>
    </lineage>
</organism>
<dbReference type="Proteomes" id="UP000310458">
    <property type="component" value="Unassembled WGS sequence"/>
</dbReference>
<reference evidence="1 2" key="1">
    <citation type="submission" date="2019-05" db="EMBL/GenBank/DDBJ databases">
        <title>Nesterenkonia sp. GY074 isolated from the Southern Atlantic Ocean.</title>
        <authorList>
            <person name="Zhang G."/>
        </authorList>
    </citation>
    <scope>NUCLEOTIDE SEQUENCE [LARGE SCALE GENOMIC DNA]</scope>
    <source>
        <strain evidence="1 2">GY074</strain>
    </source>
</reference>